<keyword evidence="4" id="KW-0378">Hydrolase</keyword>
<gene>
    <name evidence="10" type="ORF">LCGC14_1965710</name>
</gene>
<comment type="cofactor">
    <cofactor evidence="1">
        <name>Mg(2+)</name>
        <dbReference type="ChEBI" id="CHEBI:18420"/>
    </cofactor>
</comment>
<feature type="domain" description="AAA+ ATPase" evidence="8">
    <location>
        <begin position="133"/>
        <end position="273"/>
    </location>
</feature>
<dbReference type="CDD" id="cd06127">
    <property type="entry name" value="DEDDh"/>
    <property type="match status" value="1"/>
</dbReference>
<evidence type="ECO:0000256" key="7">
    <source>
        <dbReference type="ARBA" id="ARBA00025769"/>
    </source>
</evidence>
<dbReference type="GO" id="GO:0005524">
    <property type="term" value="F:ATP binding"/>
    <property type="evidence" value="ECO:0007669"/>
    <property type="project" value="InterPro"/>
</dbReference>
<organism evidence="10">
    <name type="scientific">marine sediment metagenome</name>
    <dbReference type="NCBI Taxonomy" id="412755"/>
    <lineage>
        <taxon>unclassified sequences</taxon>
        <taxon>metagenomes</taxon>
        <taxon>ecological metagenomes</taxon>
    </lineage>
</organism>
<dbReference type="GO" id="GO:0046872">
    <property type="term" value="F:metal ion binding"/>
    <property type="evidence" value="ECO:0007669"/>
    <property type="project" value="UniProtKB-KW"/>
</dbReference>
<dbReference type="InterPro" id="IPR013520">
    <property type="entry name" value="Ribonucl_H"/>
</dbReference>
<dbReference type="InterPro" id="IPR040393">
    <property type="entry name" value="TREX1/2"/>
</dbReference>
<keyword evidence="2" id="KW-0540">Nuclease</keyword>
<protein>
    <recommendedName>
        <fullName evidence="11">AAA+ ATPase domain-containing protein</fullName>
    </recommendedName>
</protein>
<dbReference type="InterPro" id="IPR012337">
    <property type="entry name" value="RNaseH-like_sf"/>
</dbReference>
<dbReference type="GO" id="GO:0006308">
    <property type="term" value="P:DNA catabolic process"/>
    <property type="evidence" value="ECO:0007669"/>
    <property type="project" value="TreeGrafter"/>
</dbReference>
<dbReference type="Pfam" id="PF01695">
    <property type="entry name" value="IstB_IS21"/>
    <property type="match status" value="1"/>
</dbReference>
<dbReference type="InterPro" id="IPR003593">
    <property type="entry name" value="AAA+_ATPase"/>
</dbReference>
<evidence type="ECO:0008006" key="11">
    <source>
        <dbReference type="Google" id="ProtNLM"/>
    </source>
</evidence>
<dbReference type="SUPFAM" id="SSF52540">
    <property type="entry name" value="P-loop containing nucleoside triphosphate hydrolases"/>
    <property type="match status" value="1"/>
</dbReference>
<dbReference type="AlphaFoldDB" id="A0A0F9HRP3"/>
<reference evidence="10" key="1">
    <citation type="journal article" date="2015" name="Nature">
        <title>Complex archaea that bridge the gap between prokaryotes and eukaryotes.</title>
        <authorList>
            <person name="Spang A."/>
            <person name="Saw J.H."/>
            <person name="Jorgensen S.L."/>
            <person name="Zaremba-Niedzwiedzka K."/>
            <person name="Martijn J."/>
            <person name="Lind A.E."/>
            <person name="van Eijk R."/>
            <person name="Schleper C."/>
            <person name="Guy L."/>
            <person name="Ettema T.J."/>
        </authorList>
    </citation>
    <scope>NUCLEOTIDE SEQUENCE</scope>
</reference>
<evidence type="ECO:0000256" key="3">
    <source>
        <dbReference type="ARBA" id="ARBA00022723"/>
    </source>
</evidence>
<dbReference type="InterPro" id="IPR027417">
    <property type="entry name" value="P-loop_NTPase"/>
</dbReference>
<dbReference type="SMART" id="SM00382">
    <property type="entry name" value="AAA"/>
    <property type="match status" value="1"/>
</dbReference>
<dbReference type="InterPro" id="IPR036397">
    <property type="entry name" value="RNaseH_sf"/>
</dbReference>
<evidence type="ECO:0000256" key="6">
    <source>
        <dbReference type="ARBA" id="ARBA00022842"/>
    </source>
</evidence>
<accession>A0A0F9HRP3</accession>
<evidence type="ECO:0000259" key="8">
    <source>
        <dbReference type="SMART" id="SM00382"/>
    </source>
</evidence>
<keyword evidence="5" id="KW-0269">Exonuclease</keyword>
<dbReference type="PANTHER" id="PTHR13058:SF19">
    <property type="entry name" value="LD40940P"/>
    <property type="match status" value="1"/>
</dbReference>
<keyword evidence="6" id="KW-0460">Magnesium</keyword>
<dbReference type="Pfam" id="PF00929">
    <property type="entry name" value="RNase_T"/>
    <property type="match status" value="1"/>
</dbReference>
<dbReference type="PANTHER" id="PTHR13058">
    <property type="entry name" value="THREE PRIME REPAIR EXONUCLEASE 1, 2"/>
    <property type="match status" value="1"/>
</dbReference>
<dbReference type="NCBIfam" id="NF005927">
    <property type="entry name" value="PRK07942.1"/>
    <property type="match status" value="1"/>
</dbReference>
<evidence type="ECO:0000256" key="5">
    <source>
        <dbReference type="ARBA" id="ARBA00022839"/>
    </source>
</evidence>
<dbReference type="GO" id="GO:0003676">
    <property type="term" value="F:nucleic acid binding"/>
    <property type="evidence" value="ECO:0007669"/>
    <property type="project" value="InterPro"/>
</dbReference>
<dbReference type="GO" id="GO:0008296">
    <property type="term" value="F:3'-5'-DNA exonuclease activity"/>
    <property type="evidence" value="ECO:0007669"/>
    <property type="project" value="TreeGrafter"/>
</dbReference>
<proteinExistence type="inferred from homology"/>
<sequence>MTDATYCPLGATDGCEIRNGAGTCEALEGATVKAGTAKVCRGYGAVVCARAFERWEAEGSLEAGAVRALDHSPRPTPPAMDPGERWMDPAIATVPGNFGAWEIYAEDEGERGRQLAVRDHVERMVERYGVAWSSPNLVFQGPVGTGKTFLARVAGRVASDAGRRVRFVVFRDLLLGVKATRDSGSKVAEEAILRPFKEAELLILDDVRPVFSSQDDENIADDLFKARYGEDRGETRRPTIVTTNLSRGELGDVIGEAAMRRLFCDGEVERQVFDWAPWRSEAEAGAVPAGHWSEGIFCLFDLETTDADPKTARIVQASFVVQNPDGSAGRGSYTTLVDPGVPISEEATAVHGITQGAVERDGALPVPVLAELTRRFQRAAERGYPVVIYNLPFDWPIYEAECRRHDMGGPVSRPMFVDPLLIDRKVDKFRKGSRTLAAVVKHYLGHEFKAHDAEADALEMGLLLREMVRRHKVLQRPTLLELQDLQRKWWVTWAQGVNEYWKKKGVENRADVDGWPV</sequence>
<feature type="domain" description="Exonuclease" evidence="9">
    <location>
        <begin position="296"/>
        <end position="473"/>
    </location>
</feature>
<dbReference type="GO" id="GO:0005737">
    <property type="term" value="C:cytoplasm"/>
    <property type="evidence" value="ECO:0007669"/>
    <property type="project" value="TreeGrafter"/>
</dbReference>
<evidence type="ECO:0000256" key="1">
    <source>
        <dbReference type="ARBA" id="ARBA00001946"/>
    </source>
</evidence>
<dbReference type="Gene3D" id="3.40.50.300">
    <property type="entry name" value="P-loop containing nucleotide triphosphate hydrolases"/>
    <property type="match status" value="1"/>
</dbReference>
<dbReference type="Gene3D" id="3.30.420.10">
    <property type="entry name" value="Ribonuclease H-like superfamily/Ribonuclease H"/>
    <property type="match status" value="1"/>
</dbReference>
<evidence type="ECO:0000256" key="4">
    <source>
        <dbReference type="ARBA" id="ARBA00022801"/>
    </source>
</evidence>
<evidence type="ECO:0000256" key="2">
    <source>
        <dbReference type="ARBA" id="ARBA00022722"/>
    </source>
</evidence>
<keyword evidence="3" id="KW-0479">Metal-binding</keyword>
<evidence type="ECO:0000259" key="9">
    <source>
        <dbReference type="SMART" id="SM00479"/>
    </source>
</evidence>
<comment type="similarity">
    <text evidence="7">Belongs to the exonuclease superfamily. TREX family.</text>
</comment>
<evidence type="ECO:0000313" key="10">
    <source>
        <dbReference type="EMBL" id="KKL84340.1"/>
    </source>
</evidence>
<dbReference type="SMART" id="SM00479">
    <property type="entry name" value="EXOIII"/>
    <property type="match status" value="1"/>
</dbReference>
<name>A0A0F9HRP3_9ZZZZ</name>
<comment type="caution">
    <text evidence="10">The sequence shown here is derived from an EMBL/GenBank/DDBJ whole genome shotgun (WGS) entry which is preliminary data.</text>
</comment>
<dbReference type="EMBL" id="LAZR01021726">
    <property type="protein sequence ID" value="KKL84340.1"/>
    <property type="molecule type" value="Genomic_DNA"/>
</dbReference>
<dbReference type="InterPro" id="IPR002611">
    <property type="entry name" value="IstB_ATP-bd"/>
</dbReference>
<dbReference type="SUPFAM" id="SSF53098">
    <property type="entry name" value="Ribonuclease H-like"/>
    <property type="match status" value="1"/>
</dbReference>